<keyword evidence="2" id="KW-1185">Reference proteome</keyword>
<sequence length="120" mass="13551">FEKMRATPPVGELARLLVIETASKKLPFNGEIPEKFTHLNSFASQFLFGIDKLEKCGACVCLTNRMGRRRVTISVDGAFFRFSSIFTAILVEPSCEHAAFISKFNALVFPVRFFSKRHNC</sequence>
<dbReference type="SUPFAM" id="SSF53067">
    <property type="entry name" value="Actin-like ATPase domain"/>
    <property type="match status" value="1"/>
</dbReference>
<dbReference type="Proteomes" id="UP000324629">
    <property type="component" value="Unassembled WGS sequence"/>
</dbReference>
<reference evidence="1 2" key="1">
    <citation type="journal article" date="2019" name="Gigascience">
        <title>Whole-genome sequence of the oriental lung fluke Paragonimus westermani.</title>
        <authorList>
            <person name="Oey H."/>
            <person name="Zakrzewski M."/>
            <person name="Narain K."/>
            <person name="Devi K.R."/>
            <person name="Agatsuma T."/>
            <person name="Nawaratna S."/>
            <person name="Gobert G.N."/>
            <person name="Jones M.K."/>
            <person name="Ragan M.A."/>
            <person name="McManus D.P."/>
            <person name="Krause L."/>
        </authorList>
    </citation>
    <scope>NUCLEOTIDE SEQUENCE [LARGE SCALE GENOMIC DNA]</scope>
    <source>
        <strain evidence="1 2">IND2009</strain>
    </source>
</reference>
<feature type="non-terminal residue" evidence="1">
    <location>
        <position position="1"/>
    </location>
</feature>
<proteinExistence type="predicted"/>
<evidence type="ECO:0000313" key="2">
    <source>
        <dbReference type="Proteomes" id="UP000324629"/>
    </source>
</evidence>
<organism evidence="1 2">
    <name type="scientific">Paragonimus westermani</name>
    <dbReference type="NCBI Taxonomy" id="34504"/>
    <lineage>
        <taxon>Eukaryota</taxon>
        <taxon>Metazoa</taxon>
        <taxon>Spiralia</taxon>
        <taxon>Lophotrochozoa</taxon>
        <taxon>Platyhelminthes</taxon>
        <taxon>Trematoda</taxon>
        <taxon>Digenea</taxon>
        <taxon>Plagiorchiida</taxon>
        <taxon>Troglotremata</taxon>
        <taxon>Troglotrematidae</taxon>
        <taxon>Paragonimus</taxon>
    </lineage>
</organism>
<gene>
    <name evidence="1" type="ORF">DEA37_0003180</name>
</gene>
<comment type="caution">
    <text evidence="1">The sequence shown here is derived from an EMBL/GenBank/DDBJ whole genome shotgun (WGS) entry which is preliminary data.</text>
</comment>
<dbReference type="AlphaFoldDB" id="A0A5J4NQH5"/>
<name>A0A5J4NQH5_9TREM</name>
<dbReference type="InterPro" id="IPR043129">
    <property type="entry name" value="ATPase_NBD"/>
</dbReference>
<dbReference type="EMBL" id="QNGE01001371">
    <property type="protein sequence ID" value="KAA3677724.1"/>
    <property type="molecule type" value="Genomic_DNA"/>
</dbReference>
<accession>A0A5J4NQH5</accession>
<evidence type="ECO:0000313" key="1">
    <source>
        <dbReference type="EMBL" id="KAA3677724.1"/>
    </source>
</evidence>
<protein>
    <submittedName>
        <fullName evidence="1">Uncharacterized protein</fullName>
    </submittedName>
</protein>